<accession>A0A317WDF7</accession>
<dbReference type="RefSeq" id="XP_025466037.1">
    <property type="nucleotide sequence ID" value="XM_025605587.1"/>
</dbReference>
<protein>
    <submittedName>
        <fullName evidence="1">Uncharacterized protein</fullName>
    </submittedName>
</protein>
<proteinExistence type="predicted"/>
<evidence type="ECO:0000313" key="1">
    <source>
        <dbReference type="EMBL" id="PWY83252.1"/>
    </source>
</evidence>
<dbReference type="EMBL" id="MSFK01000019">
    <property type="protein sequence ID" value="PWY83252.1"/>
    <property type="molecule type" value="Genomic_DNA"/>
</dbReference>
<gene>
    <name evidence="1" type="ORF">BO94DRAFT_123138</name>
</gene>
<dbReference type="GeneID" id="37107730"/>
<comment type="caution">
    <text evidence="1">The sequence shown here is derived from an EMBL/GenBank/DDBJ whole genome shotgun (WGS) entry which is preliminary data.</text>
</comment>
<dbReference type="AlphaFoldDB" id="A0A317WDF7"/>
<keyword evidence="2" id="KW-1185">Reference proteome</keyword>
<dbReference type="Proteomes" id="UP000246702">
    <property type="component" value="Unassembled WGS sequence"/>
</dbReference>
<name>A0A317WDF7_9EURO</name>
<evidence type="ECO:0000313" key="2">
    <source>
        <dbReference type="Proteomes" id="UP000246702"/>
    </source>
</evidence>
<reference evidence="1 2" key="1">
    <citation type="submission" date="2016-12" db="EMBL/GenBank/DDBJ databases">
        <title>The genomes of Aspergillus section Nigri reveals drivers in fungal speciation.</title>
        <authorList>
            <consortium name="DOE Joint Genome Institute"/>
            <person name="Vesth T.C."/>
            <person name="Nybo J."/>
            <person name="Theobald S."/>
            <person name="Brandl J."/>
            <person name="Frisvad J.C."/>
            <person name="Nielsen K.F."/>
            <person name="Lyhne E.K."/>
            <person name="Kogle M.E."/>
            <person name="Kuo A."/>
            <person name="Riley R."/>
            <person name="Clum A."/>
            <person name="Nolan M."/>
            <person name="Lipzen A."/>
            <person name="Salamov A."/>
            <person name="Henrissat B."/>
            <person name="Wiebenga A."/>
            <person name="De Vries R.P."/>
            <person name="Grigoriev I.V."/>
            <person name="Mortensen U.H."/>
            <person name="Andersen M.R."/>
            <person name="Baker S.E."/>
        </authorList>
    </citation>
    <scope>NUCLEOTIDE SEQUENCE [LARGE SCALE GENOMIC DNA]</scope>
    <source>
        <strain evidence="1 2">CBS 115572</strain>
    </source>
</reference>
<sequence>MLLQQGVLPLLGEEPDQMATSPMCGHAHDDADSSVAHVRLQNHFGLEFPGRRVTSYQSSGNPILCHSMMGTRVLQSTEGPPPLDQVQPRYTISRGQGSLSTDCRLSQRATQMFRGVSFSSHIFSWPLLRNNIASYGFDSINSITITSPTHQH</sequence>
<organism evidence="1 2">
    <name type="scientific">Aspergillus sclerotioniger CBS 115572</name>
    <dbReference type="NCBI Taxonomy" id="1450535"/>
    <lineage>
        <taxon>Eukaryota</taxon>
        <taxon>Fungi</taxon>
        <taxon>Dikarya</taxon>
        <taxon>Ascomycota</taxon>
        <taxon>Pezizomycotina</taxon>
        <taxon>Eurotiomycetes</taxon>
        <taxon>Eurotiomycetidae</taxon>
        <taxon>Eurotiales</taxon>
        <taxon>Aspergillaceae</taxon>
        <taxon>Aspergillus</taxon>
        <taxon>Aspergillus subgen. Circumdati</taxon>
    </lineage>
</organism>